<evidence type="ECO:0000259" key="6">
    <source>
        <dbReference type="Pfam" id="PF04542"/>
    </source>
</evidence>
<gene>
    <name evidence="8" type="ORF">Sya03_16090</name>
</gene>
<evidence type="ECO:0000256" key="5">
    <source>
        <dbReference type="ARBA" id="ARBA00023163"/>
    </source>
</evidence>
<dbReference type="AlphaFoldDB" id="A0A8J3Y6C3"/>
<dbReference type="Gene3D" id="1.10.1740.10">
    <property type="match status" value="1"/>
</dbReference>
<keyword evidence="9" id="KW-1185">Reference proteome</keyword>
<dbReference type="EMBL" id="BOOY01000008">
    <property type="protein sequence ID" value="GIJ02257.1"/>
    <property type="molecule type" value="Genomic_DNA"/>
</dbReference>
<dbReference type="InterPro" id="IPR013249">
    <property type="entry name" value="RNA_pol_sigma70_r4_t2"/>
</dbReference>
<comment type="caution">
    <text evidence="8">The sequence shown here is derived from an EMBL/GenBank/DDBJ whole genome shotgun (WGS) entry which is preliminary data.</text>
</comment>
<sequence length="170" mass="18938">MQSSDEFDAFYAASSRRVLGQVYAMVGNRAEAEDAVAEAYVRAWHRWSSVREADSPEAWVRRVAYRIAVSAWRKAVNRLRAHHRDAAEEHVEAVGPDHVAIVTALRRIPVDQRRVVVLHHLTGLSVAEIAAEVGASPNTVKTWLARGRRAMAEHLADEADTLTGRRSDHG</sequence>
<proteinExistence type="inferred from homology"/>
<comment type="similarity">
    <text evidence="1">Belongs to the sigma-70 factor family. ECF subfamily.</text>
</comment>
<name>A0A8J3Y6C3_9ACTN</name>
<dbReference type="SUPFAM" id="SSF88659">
    <property type="entry name" value="Sigma3 and sigma4 domains of RNA polymerase sigma factors"/>
    <property type="match status" value="1"/>
</dbReference>
<dbReference type="InterPro" id="IPR014284">
    <property type="entry name" value="RNA_pol_sigma-70_dom"/>
</dbReference>
<evidence type="ECO:0000313" key="9">
    <source>
        <dbReference type="Proteomes" id="UP000652013"/>
    </source>
</evidence>
<dbReference type="PANTHER" id="PTHR43133">
    <property type="entry name" value="RNA POLYMERASE ECF-TYPE SIGMA FACTO"/>
    <property type="match status" value="1"/>
</dbReference>
<dbReference type="Pfam" id="PF04542">
    <property type="entry name" value="Sigma70_r2"/>
    <property type="match status" value="1"/>
</dbReference>
<dbReference type="InterPro" id="IPR014325">
    <property type="entry name" value="RNA_pol_sigma-E_actinobac"/>
</dbReference>
<evidence type="ECO:0000256" key="4">
    <source>
        <dbReference type="ARBA" id="ARBA00023125"/>
    </source>
</evidence>
<dbReference type="RefSeq" id="WP_203937556.1">
    <property type="nucleotide sequence ID" value="NZ_BAAAGJ010000019.1"/>
</dbReference>
<dbReference type="SUPFAM" id="SSF88946">
    <property type="entry name" value="Sigma2 domain of RNA polymerase sigma factors"/>
    <property type="match status" value="1"/>
</dbReference>
<dbReference type="InterPro" id="IPR013325">
    <property type="entry name" value="RNA_pol_sigma_r2"/>
</dbReference>
<keyword evidence="5" id="KW-0804">Transcription</keyword>
<feature type="domain" description="RNA polymerase sigma factor 70 region 4 type 2" evidence="7">
    <location>
        <begin position="99"/>
        <end position="151"/>
    </location>
</feature>
<dbReference type="InterPro" id="IPR007627">
    <property type="entry name" value="RNA_pol_sigma70_r2"/>
</dbReference>
<dbReference type="NCBIfam" id="TIGR02983">
    <property type="entry name" value="SigE-fam_strep"/>
    <property type="match status" value="1"/>
</dbReference>
<reference evidence="8" key="1">
    <citation type="submission" date="2021-01" db="EMBL/GenBank/DDBJ databases">
        <title>Whole genome shotgun sequence of Spirilliplanes yamanashiensis NBRC 15828.</title>
        <authorList>
            <person name="Komaki H."/>
            <person name="Tamura T."/>
        </authorList>
    </citation>
    <scope>NUCLEOTIDE SEQUENCE</scope>
    <source>
        <strain evidence="8">NBRC 15828</strain>
    </source>
</reference>
<evidence type="ECO:0000256" key="1">
    <source>
        <dbReference type="ARBA" id="ARBA00010641"/>
    </source>
</evidence>
<organism evidence="8 9">
    <name type="scientific">Spirilliplanes yamanashiensis</name>
    <dbReference type="NCBI Taxonomy" id="42233"/>
    <lineage>
        <taxon>Bacteria</taxon>
        <taxon>Bacillati</taxon>
        <taxon>Actinomycetota</taxon>
        <taxon>Actinomycetes</taxon>
        <taxon>Micromonosporales</taxon>
        <taxon>Micromonosporaceae</taxon>
        <taxon>Spirilliplanes</taxon>
    </lineage>
</organism>
<dbReference type="InterPro" id="IPR036388">
    <property type="entry name" value="WH-like_DNA-bd_sf"/>
</dbReference>
<dbReference type="GO" id="GO:0006352">
    <property type="term" value="P:DNA-templated transcription initiation"/>
    <property type="evidence" value="ECO:0007669"/>
    <property type="project" value="InterPro"/>
</dbReference>
<dbReference type="Proteomes" id="UP000652013">
    <property type="component" value="Unassembled WGS sequence"/>
</dbReference>
<keyword evidence="2" id="KW-0805">Transcription regulation</keyword>
<keyword evidence="3" id="KW-0731">Sigma factor</keyword>
<evidence type="ECO:0000256" key="2">
    <source>
        <dbReference type="ARBA" id="ARBA00023015"/>
    </source>
</evidence>
<dbReference type="CDD" id="cd06171">
    <property type="entry name" value="Sigma70_r4"/>
    <property type="match status" value="1"/>
</dbReference>
<accession>A0A8J3Y6C3</accession>
<feature type="domain" description="RNA polymerase sigma-70 region 2" evidence="6">
    <location>
        <begin position="11"/>
        <end position="75"/>
    </location>
</feature>
<dbReference type="NCBIfam" id="TIGR02937">
    <property type="entry name" value="sigma70-ECF"/>
    <property type="match status" value="1"/>
</dbReference>
<dbReference type="Pfam" id="PF08281">
    <property type="entry name" value="Sigma70_r4_2"/>
    <property type="match status" value="1"/>
</dbReference>
<dbReference type="GO" id="GO:0016987">
    <property type="term" value="F:sigma factor activity"/>
    <property type="evidence" value="ECO:0007669"/>
    <property type="project" value="UniProtKB-KW"/>
</dbReference>
<evidence type="ECO:0000259" key="7">
    <source>
        <dbReference type="Pfam" id="PF08281"/>
    </source>
</evidence>
<dbReference type="Gene3D" id="1.10.10.10">
    <property type="entry name" value="Winged helix-like DNA-binding domain superfamily/Winged helix DNA-binding domain"/>
    <property type="match status" value="1"/>
</dbReference>
<keyword evidence="4" id="KW-0238">DNA-binding</keyword>
<dbReference type="PANTHER" id="PTHR43133:SF50">
    <property type="entry name" value="ECF RNA POLYMERASE SIGMA FACTOR SIGM"/>
    <property type="match status" value="1"/>
</dbReference>
<evidence type="ECO:0000313" key="8">
    <source>
        <dbReference type="EMBL" id="GIJ02257.1"/>
    </source>
</evidence>
<dbReference type="InterPro" id="IPR013324">
    <property type="entry name" value="RNA_pol_sigma_r3/r4-like"/>
</dbReference>
<dbReference type="GO" id="GO:0003677">
    <property type="term" value="F:DNA binding"/>
    <property type="evidence" value="ECO:0007669"/>
    <property type="project" value="UniProtKB-KW"/>
</dbReference>
<protein>
    <submittedName>
        <fullName evidence="8">RNA polymerase sigma24 factor</fullName>
    </submittedName>
</protein>
<evidence type="ECO:0000256" key="3">
    <source>
        <dbReference type="ARBA" id="ARBA00023082"/>
    </source>
</evidence>
<dbReference type="InterPro" id="IPR039425">
    <property type="entry name" value="RNA_pol_sigma-70-like"/>
</dbReference>